<feature type="non-terminal residue" evidence="1">
    <location>
        <position position="1"/>
    </location>
</feature>
<accession>A0A699H0M4</accession>
<dbReference type="EMBL" id="BKCJ010082062">
    <property type="protein sequence ID" value="GEW95431.1"/>
    <property type="molecule type" value="Genomic_DNA"/>
</dbReference>
<gene>
    <name evidence="1" type="ORF">Tci_267407</name>
</gene>
<dbReference type="AlphaFoldDB" id="A0A699H0M4"/>
<protein>
    <submittedName>
        <fullName evidence="1">Cation/H+ exchanger, cation/H+ exchanger, CPA1 family</fullName>
    </submittedName>
</protein>
<evidence type="ECO:0000313" key="1">
    <source>
        <dbReference type="EMBL" id="GEW95431.1"/>
    </source>
</evidence>
<sequence>NIDWEKLEGLKKWDITGKRPKELEEEEVNNMFKSSEIWDQVEDLKDGNFYVDLGHDNSVAYNLNLGLLPTSHVSVWECRLAVDYAKPKQEVDDKDRAIVVRLVNEYEYLRKLATIAK</sequence>
<reference evidence="1" key="1">
    <citation type="journal article" date="2019" name="Sci. Rep.">
        <title>Draft genome of Tanacetum cinerariifolium, the natural source of mosquito coil.</title>
        <authorList>
            <person name="Yamashiro T."/>
            <person name="Shiraishi A."/>
            <person name="Satake H."/>
            <person name="Nakayama K."/>
        </authorList>
    </citation>
    <scope>NUCLEOTIDE SEQUENCE</scope>
</reference>
<name>A0A699H0M4_TANCI</name>
<proteinExistence type="predicted"/>
<organism evidence="1">
    <name type="scientific">Tanacetum cinerariifolium</name>
    <name type="common">Dalmatian daisy</name>
    <name type="synonym">Chrysanthemum cinerariifolium</name>
    <dbReference type="NCBI Taxonomy" id="118510"/>
    <lineage>
        <taxon>Eukaryota</taxon>
        <taxon>Viridiplantae</taxon>
        <taxon>Streptophyta</taxon>
        <taxon>Embryophyta</taxon>
        <taxon>Tracheophyta</taxon>
        <taxon>Spermatophyta</taxon>
        <taxon>Magnoliopsida</taxon>
        <taxon>eudicotyledons</taxon>
        <taxon>Gunneridae</taxon>
        <taxon>Pentapetalae</taxon>
        <taxon>asterids</taxon>
        <taxon>campanulids</taxon>
        <taxon>Asterales</taxon>
        <taxon>Asteraceae</taxon>
        <taxon>Asteroideae</taxon>
        <taxon>Anthemideae</taxon>
        <taxon>Anthemidinae</taxon>
        <taxon>Tanacetum</taxon>
    </lineage>
</organism>
<comment type="caution">
    <text evidence="1">The sequence shown here is derived from an EMBL/GenBank/DDBJ whole genome shotgun (WGS) entry which is preliminary data.</text>
</comment>